<dbReference type="Proteomes" id="UP000308600">
    <property type="component" value="Unassembled WGS sequence"/>
</dbReference>
<sequence length="562" mass="64639">MHPNPKTVEELKAKVKQDLGKLCDAGADFAYNSFSYLKTQEIEEEIEKFLSATSLYDDHKKVWPQVVQNTKAEYHLYNPLVDIIEAVIAHFDVVDRKAINTSRVYVPHERDGVEMLDSSQLGPEEAEQIQKALDAQPVLKTAPDIMIVGRGGKSFESEEYPVKPSYAACATVWEVKLNKNNESLEDQIVQLYVYARQCFSKQRNRDFLHAFLITETEVRFFQFNRALVIHSSRIDYHQKPRTFVRMVLGMVGPSESRLGFDLTIFWTTVQTTNGTERVRKITLPSSDSTDAPGTTEDVPILAHKWIAKDVRGRGTTCWSVRQRGARRLVKNLWRMDGRTPEWKFLLHIKAKNLKGVARMYSFEERETDTGERETALQNESLIDLILTDQEWSMDRIWCRITFREYGHTLESFKSVLQLLCAFYDAVKGHWNLWKHGILHQDVSINNVLFGPEFWEASDVVGQQMKPGNRGILIDLDMAIFTTRTESNKNDIRTGTKAFQSIKVLRGGGWPHDFQDDLESFALLLGWLCLSYEAPRLPRPTTPKILVQWSTPDPQACAVMKWE</sequence>
<evidence type="ECO:0000313" key="1">
    <source>
        <dbReference type="EMBL" id="TFK58297.1"/>
    </source>
</evidence>
<protein>
    <submittedName>
        <fullName evidence="1">Uncharacterized protein</fullName>
    </submittedName>
</protein>
<keyword evidence="2" id="KW-1185">Reference proteome</keyword>
<reference evidence="1 2" key="1">
    <citation type="journal article" date="2019" name="Nat. Ecol. Evol.">
        <title>Megaphylogeny resolves global patterns of mushroom evolution.</title>
        <authorList>
            <person name="Varga T."/>
            <person name="Krizsan K."/>
            <person name="Foldi C."/>
            <person name="Dima B."/>
            <person name="Sanchez-Garcia M."/>
            <person name="Sanchez-Ramirez S."/>
            <person name="Szollosi G.J."/>
            <person name="Szarkandi J.G."/>
            <person name="Papp V."/>
            <person name="Albert L."/>
            <person name="Andreopoulos W."/>
            <person name="Angelini C."/>
            <person name="Antonin V."/>
            <person name="Barry K.W."/>
            <person name="Bougher N.L."/>
            <person name="Buchanan P."/>
            <person name="Buyck B."/>
            <person name="Bense V."/>
            <person name="Catcheside P."/>
            <person name="Chovatia M."/>
            <person name="Cooper J."/>
            <person name="Damon W."/>
            <person name="Desjardin D."/>
            <person name="Finy P."/>
            <person name="Geml J."/>
            <person name="Haridas S."/>
            <person name="Hughes K."/>
            <person name="Justo A."/>
            <person name="Karasinski D."/>
            <person name="Kautmanova I."/>
            <person name="Kiss B."/>
            <person name="Kocsube S."/>
            <person name="Kotiranta H."/>
            <person name="LaButti K.M."/>
            <person name="Lechner B.E."/>
            <person name="Liimatainen K."/>
            <person name="Lipzen A."/>
            <person name="Lukacs Z."/>
            <person name="Mihaltcheva S."/>
            <person name="Morgado L.N."/>
            <person name="Niskanen T."/>
            <person name="Noordeloos M.E."/>
            <person name="Ohm R.A."/>
            <person name="Ortiz-Santana B."/>
            <person name="Ovrebo C."/>
            <person name="Racz N."/>
            <person name="Riley R."/>
            <person name="Savchenko A."/>
            <person name="Shiryaev A."/>
            <person name="Soop K."/>
            <person name="Spirin V."/>
            <person name="Szebenyi C."/>
            <person name="Tomsovsky M."/>
            <person name="Tulloss R.E."/>
            <person name="Uehling J."/>
            <person name="Grigoriev I.V."/>
            <person name="Vagvolgyi C."/>
            <person name="Papp T."/>
            <person name="Martin F.M."/>
            <person name="Miettinen O."/>
            <person name="Hibbett D.S."/>
            <person name="Nagy L.G."/>
        </authorList>
    </citation>
    <scope>NUCLEOTIDE SEQUENCE [LARGE SCALE GENOMIC DNA]</scope>
    <source>
        <strain evidence="1 2">NL-1719</strain>
    </source>
</reference>
<name>A0ACD3A085_9AGAR</name>
<dbReference type="EMBL" id="ML209467">
    <property type="protein sequence ID" value="TFK58297.1"/>
    <property type="molecule type" value="Genomic_DNA"/>
</dbReference>
<evidence type="ECO:0000313" key="2">
    <source>
        <dbReference type="Proteomes" id="UP000308600"/>
    </source>
</evidence>
<proteinExistence type="predicted"/>
<organism evidence="1 2">
    <name type="scientific">Pluteus cervinus</name>
    <dbReference type="NCBI Taxonomy" id="181527"/>
    <lineage>
        <taxon>Eukaryota</taxon>
        <taxon>Fungi</taxon>
        <taxon>Dikarya</taxon>
        <taxon>Basidiomycota</taxon>
        <taxon>Agaricomycotina</taxon>
        <taxon>Agaricomycetes</taxon>
        <taxon>Agaricomycetidae</taxon>
        <taxon>Agaricales</taxon>
        <taxon>Pluteineae</taxon>
        <taxon>Pluteaceae</taxon>
        <taxon>Pluteus</taxon>
    </lineage>
</organism>
<gene>
    <name evidence="1" type="ORF">BDN72DRAFT_106474</name>
</gene>
<accession>A0ACD3A085</accession>